<dbReference type="RefSeq" id="WP_289366579.1">
    <property type="nucleotide sequence ID" value="NZ_JAUCBP010000012.1"/>
</dbReference>
<evidence type="ECO:0000313" key="2">
    <source>
        <dbReference type="EMBL" id="MDM7861895.1"/>
    </source>
</evidence>
<evidence type="ECO:0000259" key="1">
    <source>
        <dbReference type="PROSITE" id="PS50851"/>
    </source>
</evidence>
<dbReference type="InterPro" id="IPR036061">
    <property type="entry name" value="CheW-like_dom_sf"/>
</dbReference>
<dbReference type="Gene3D" id="2.30.30.40">
    <property type="entry name" value="SH3 Domains"/>
    <property type="match status" value="1"/>
</dbReference>
<reference evidence="2 3" key="1">
    <citation type="submission" date="2023-06" db="EMBL/GenBank/DDBJ databases">
        <title>Alteromonas sp. ASW11-36 isolated from intertidal sand.</title>
        <authorList>
            <person name="Li Y."/>
        </authorList>
    </citation>
    <scope>NUCLEOTIDE SEQUENCE [LARGE SCALE GENOMIC DNA]</scope>
    <source>
        <strain evidence="2 3">ASW11-36</strain>
    </source>
</reference>
<dbReference type="Proteomes" id="UP001234343">
    <property type="component" value="Unassembled WGS sequence"/>
</dbReference>
<dbReference type="PANTHER" id="PTHR22617:SF23">
    <property type="entry name" value="CHEMOTAXIS PROTEIN CHEW"/>
    <property type="match status" value="1"/>
</dbReference>
<dbReference type="PROSITE" id="PS50851">
    <property type="entry name" value="CHEW"/>
    <property type="match status" value="1"/>
</dbReference>
<gene>
    <name evidence="2" type="ORF">QTP81_14930</name>
</gene>
<protein>
    <submittedName>
        <fullName evidence="2">Chemotaxis protein CheW</fullName>
    </submittedName>
</protein>
<feature type="domain" description="CheW-like" evidence="1">
    <location>
        <begin position="8"/>
        <end position="151"/>
    </location>
</feature>
<dbReference type="PANTHER" id="PTHR22617">
    <property type="entry name" value="CHEMOTAXIS SENSOR HISTIDINE KINASE-RELATED"/>
    <property type="match status" value="1"/>
</dbReference>
<proteinExistence type="predicted"/>
<evidence type="ECO:0000313" key="3">
    <source>
        <dbReference type="Proteomes" id="UP001234343"/>
    </source>
</evidence>
<accession>A0ABT7T0D4</accession>
<dbReference type="EMBL" id="JAUCBP010000012">
    <property type="protein sequence ID" value="MDM7861895.1"/>
    <property type="molecule type" value="Genomic_DNA"/>
</dbReference>
<organism evidence="2 3">
    <name type="scientific">Alteromonas arenosi</name>
    <dbReference type="NCBI Taxonomy" id="3055817"/>
    <lineage>
        <taxon>Bacteria</taxon>
        <taxon>Pseudomonadati</taxon>
        <taxon>Pseudomonadota</taxon>
        <taxon>Gammaproteobacteria</taxon>
        <taxon>Alteromonadales</taxon>
        <taxon>Alteromonadaceae</taxon>
        <taxon>Alteromonas/Salinimonas group</taxon>
        <taxon>Alteromonas</taxon>
    </lineage>
</organism>
<name>A0ABT7T0D4_9ALTE</name>
<comment type="caution">
    <text evidence="2">The sequence shown here is derived from an EMBL/GenBank/DDBJ whole genome shotgun (WGS) entry which is preliminary data.</text>
</comment>
<dbReference type="SUPFAM" id="SSF50341">
    <property type="entry name" value="CheW-like"/>
    <property type="match status" value="1"/>
</dbReference>
<dbReference type="InterPro" id="IPR002545">
    <property type="entry name" value="CheW-lke_dom"/>
</dbReference>
<dbReference type="Pfam" id="PF01584">
    <property type="entry name" value="CheW"/>
    <property type="match status" value="1"/>
</dbReference>
<dbReference type="InterPro" id="IPR039315">
    <property type="entry name" value="CheW"/>
</dbReference>
<dbReference type="SMART" id="SM00260">
    <property type="entry name" value="CheW"/>
    <property type="match status" value="1"/>
</dbReference>
<dbReference type="Gene3D" id="2.40.50.180">
    <property type="entry name" value="CheA-289, Domain 4"/>
    <property type="match status" value="1"/>
</dbReference>
<keyword evidence="3" id="KW-1185">Reference proteome</keyword>
<sequence>MNDTANSTLELLNLDVAGEFFAIDITQVQEVRVLEAVRKMPDLPKDWLGVIDFRQIMVPVLDLRAVLAGEHTDITSKTIVVIIQIKVKGDMRVVGLVVDAVSEVISVPKSALRTSPRVSDADFNTVQGLFRHESHIVVILDTVALIESGDFEGLREQLMDTSNVDL</sequence>